<comment type="subcellular location">
    <subcellularLocation>
        <location evidence="2">Cytoplasm</location>
    </subcellularLocation>
</comment>
<dbReference type="GO" id="GO:0016746">
    <property type="term" value="F:acyltransferase activity"/>
    <property type="evidence" value="ECO:0007669"/>
    <property type="project" value="UniProtKB-UniRule"/>
</dbReference>
<dbReference type="EC" id="2.3.1.-" evidence="2"/>
<dbReference type="GO" id="GO:0009404">
    <property type="term" value="P:toxin metabolic process"/>
    <property type="evidence" value="ECO:0007669"/>
    <property type="project" value="UniProtKB-UniRule"/>
</dbReference>
<comment type="function">
    <text evidence="2">Involved in fatty acylation of protoxin at internal lysine residues, thereby converting it to the active toxin.</text>
</comment>
<keyword evidence="2" id="KW-0963">Cytoplasm</keyword>
<reference evidence="4 5" key="1">
    <citation type="submission" date="2016-10" db="EMBL/GenBank/DDBJ databases">
        <authorList>
            <person name="de Groot N.N."/>
        </authorList>
    </citation>
    <scope>NUCLEOTIDE SEQUENCE [LARGE SCALE GENOMIC DNA]</scope>
    <source>
        <strain evidence="4 5">DSM 5885</strain>
    </source>
</reference>
<dbReference type="AlphaFoldDB" id="A0A1G8MFT9"/>
<dbReference type="GO" id="GO:0005737">
    <property type="term" value="C:cytoplasm"/>
    <property type="evidence" value="ECO:0007669"/>
    <property type="project" value="UniProtKB-SubCell"/>
</dbReference>
<dbReference type="GO" id="GO:0031640">
    <property type="term" value="P:killing of cells of another organism"/>
    <property type="evidence" value="ECO:0007669"/>
    <property type="project" value="UniProtKB-KW"/>
</dbReference>
<keyword evidence="5" id="KW-1185">Reference proteome</keyword>
<dbReference type="InterPro" id="IPR003996">
    <property type="entry name" value="RTX_toxin-activating_protC_bac"/>
</dbReference>
<gene>
    <name evidence="4" type="ORF">SAMN05660652_03828</name>
</gene>
<name>A0A1G8MFT9_9RHOO</name>
<accession>A0A1G8MFT9</accession>
<evidence type="ECO:0000256" key="2">
    <source>
        <dbReference type="RuleBase" id="RU368102"/>
    </source>
</evidence>
<evidence type="ECO:0000313" key="5">
    <source>
        <dbReference type="Proteomes" id="UP000198607"/>
    </source>
</evidence>
<keyword evidence="2 4" id="KW-0808">Transferase</keyword>
<comment type="similarity">
    <text evidence="1 2">Belongs to the RTX toxin acyltransferase family.</text>
</comment>
<evidence type="ECO:0000313" key="4">
    <source>
        <dbReference type="EMBL" id="SDI66677.1"/>
    </source>
</evidence>
<keyword evidence="2 4" id="KW-0012">Acyltransferase</keyword>
<evidence type="ECO:0000256" key="1">
    <source>
        <dbReference type="ARBA" id="ARBA00005686"/>
    </source>
</evidence>
<dbReference type="EMBL" id="FNCY01000025">
    <property type="protein sequence ID" value="SDI66677.1"/>
    <property type="molecule type" value="Genomic_DNA"/>
</dbReference>
<keyword evidence="2" id="KW-0204">Cytolysis</keyword>
<dbReference type="Proteomes" id="UP000198607">
    <property type="component" value="Unassembled WGS sequence"/>
</dbReference>
<evidence type="ECO:0000256" key="3">
    <source>
        <dbReference type="SAM" id="MobiDB-lite"/>
    </source>
</evidence>
<sequence>MAENNQEPLASAMAALEQAREGFARLPLIGPALWLYARDPFRKFLFVADIDWAILPPVMLDQCHLYYKDGVPSAYFSWALVNEAVAGRMRASLPKIAPHEWRCGEDVWIIDVVAPFGGAEELFTELRQTVLAGRKVSMMILDPETPGMFTVREYPPEAPRESSQAAPGESLPEEPAETSPTL</sequence>
<organism evidence="4 5">
    <name type="scientific">Propionivibrio dicarboxylicus</name>
    <dbReference type="NCBI Taxonomy" id="83767"/>
    <lineage>
        <taxon>Bacteria</taxon>
        <taxon>Pseudomonadati</taxon>
        <taxon>Pseudomonadota</taxon>
        <taxon>Betaproteobacteria</taxon>
        <taxon>Rhodocyclales</taxon>
        <taxon>Rhodocyclaceae</taxon>
        <taxon>Propionivibrio</taxon>
    </lineage>
</organism>
<feature type="region of interest" description="Disordered" evidence="3">
    <location>
        <begin position="151"/>
        <end position="182"/>
    </location>
</feature>
<dbReference type="Pfam" id="PF02794">
    <property type="entry name" value="HlyC"/>
    <property type="match status" value="1"/>
</dbReference>
<dbReference type="STRING" id="83767.SAMN05660652_03828"/>
<proteinExistence type="inferred from homology"/>
<protein>
    <recommendedName>
        <fullName evidence="2">RTX toxin-activating lysine-acyltransferase</fullName>
        <ecNumber evidence="2">2.3.1.-</ecNumber>
    </recommendedName>
</protein>
<dbReference type="OrthoDB" id="8596436at2"/>